<gene>
    <name evidence="3" type="ORF">SCUCBS95973_007600</name>
</gene>
<dbReference type="Gene3D" id="3.20.20.190">
    <property type="entry name" value="Phosphatidylinositol (PI) phosphodiesterase"/>
    <property type="match status" value="1"/>
</dbReference>
<dbReference type="EMBL" id="CAWUHB010000054">
    <property type="protein sequence ID" value="CAK7230516.1"/>
    <property type="molecule type" value="Genomic_DNA"/>
</dbReference>
<evidence type="ECO:0000313" key="3">
    <source>
        <dbReference type="EMBL" id="CAK7230516.1"/>
    </source>
</evidence>
<comment type="caution">
    <text evidence="3">The sequence shown here is derived from an EMBL/GenBank/DDBJ whole genome shotgun (WGS) entry which is preliminary data.</text>
</comment>
<dbReference type="InterPro" id="IPR017946">
    <property type="entry name" value="PLC-like_Pdiesterase_TIM-brl"/>
</dbReference>
<dbReference type="SUPFAM" id="SSF51695">
    <property type="entry name" value="PLC-like phosphodiesterases"/>
    <property type="match status" value="1"/>
</dbReference>
<sequence length="388" mass="42082">MLSFTLFAASSLVGVATASLSLGSLDLAGFALEKVLDDSSQLFGDYKTALTSKSHLSEWMKSVPDDTQLVHMNIPGTHDAGSWNFTSALMQAVSIDNNVTIEEYLRCQELSMADMLEAGIRFFDLRPALDPTRTYLTIWHDQVESSQLASLEDVMFAFYAWLALHPSETLLVSFEYESGTVSGAAQDLLFEQVLYDMLTSDAAKKYILQTDNTLGTLGESRGKVILVKRFDIQFLSAAQDAEIPGLHLSPNLWTDNGANISFVYNNATDATIYVEDHYDTGVAGDGQSAAANIGIKANASLAHLDLAVHGTAPNSLFITFLSSEHLDAAPYMSPQSMALGFGNSSTPLGGVNQQANAYLKKNKGKRFGIVVADFFNEPSDLISNILDL</sequence>
<dbReference type="Proteomes" id="UP001642405">
    <property type="component" value="Unassembled WGS sequence"/>
</dbReference>
<dbReference type="Pfam" id="PF00388">
    <property type="entry name" value="PI-PLC-X"/>
    <property type="match status" value="1"/>
</dbReference>
<feature type="domain" description="Phosphatidylinositol-specific phospholipase C X" evidence="2">
    <location>
        <begin position="64"/>
        <end position="229"/>
    </location>
</feature>
<dbReference type="SMART" id="SM00148">
    <property type="entry name" value="PLCXc"/>
    <property type="match status" value="1"/>
</dbReference>
<accession>A0ABP0CF29</accession>
<dbReference type="InterPro" id="IPR000909">
    <property type="entry name" value="PLipase_C_PInositol-sp_X_dom"/>
</dbReference>
<feature type="signal peptide" evidence="1">
    <location>
        <begin position="1"/>
        <end position="18"/>
    </location>
</feature>
<dbReference type="InterPro" id="IPR051057">
    <property type="entry name" value="PI-PLC_domain"/>
</dbReference>
<organism evidence="3 4">
    <name type="scientific">Sporothrix curviconia</name>
    <dbReference type="NCBI Taxonomy" id="1260050"/>
    <lineage>
        <taxon>Eukaryota</taxon>
        <taxon>Fungi</taxon>
        <taxon>Dikarya</taxon>
        <taxon>Ascomycota</taxon>
        <taxon>Pezizomycotina</taxon>
        <taxon>Sordariomycetes</taxon>
        <taxon>Sordariomycetidae</taxon>
        <taxon>Ophiostomatales</taxon>
        <taxon>Ophiostomataceae</taxon>
        <taxon>Sporothrix</taxon>
    </lineage>
</organism>
<feature type="chain" id="PRO_5047318188" description="Phosphatidylinositol-specific phospholipase C X domain-containing protein" evidence="1">
    <location>
        <begin position="19"/>
        <end position="388"/>
    </location>
</feature>
<reference evidence="3 4" key="1">
    <citation type="submission" date="2024-01" db="EMBL/GenBank/DDBJ databases">
        <authorList>
            <person name="Allen C."/>
            <person name="Tagirdzhanova G."/>
        </authorList>
    </citation>
    <scope>NUCLEOTIDE SEQUENCE [LARGE SCALE GENOMIC DNA]</scope>
</reference>
<evidence type="ECO:0000259" key="2">
    <source>
        <dbReference type="SMART" id="SM00148"/>
    </source>
</evidence>
<evidence type="ECO:0000313" key="4">
    <source>
        <dbReference type="Proteomes" id="UP001642405"/>
    </source>
</evidence>
<dbReference type="PROSITE" id="PS50007">
    <property type="entry name" value="PIPLC_X_DOMAIN"/>
    <property type="match status" value="1"/>
</dbReference>
<dbReference type="PANTHER" id="PTHR13593:SF116">
    <property type="entry name" value="PLC-LIKE PHOSPHODIESTERASE"/>
    <property type="match status" value="1"/>
</dbReference>
<protein>
    <recommendedName>
        <fullName evidence="2">Phosphatidylinositol-specific phospholipase C X domain-containing protein</fullName>
    </recommendedName>
</protein>
<name>A0ABP0CF29_9PEZI</name>
<proteinExistence type="predicted"/>
<keyword evidence="4" id="KW-1185">Reference proteome</keyword>
<evidence type="ECO:0000256" key="1">
    <source>
        <dbReference type="SAM" id="SignalP"/>
    </source>
</evidence>
<dbReference type="PANTHER" id="PTHR13593">
    <property type="match status" value="1"/>
</dbReference>
<keyword evidence="1" id="KW-0732">Signal</keyword>